<dbReference type="InterPro" id="IPR001387">
    <property type="entry name" value="Cro/C1-type_HTH"/>
</dbReference>
<dbReference type="SUPFAM" id="SSF47413">
    <property type="entry name" value="lambda repressor-like DNA-binding domains"/>
    <property type="match status" value="1"/>
</dbReference>
<dbReference type="Pfam" id="PF01381">
    <property type="entry name" value="HTH_3"/>
    <property type="match status" value="1"/>
</dbReference>
<proteinExistence type="predicted"/>
<dbReference type="GO" id="GO:0003677">
    <property type="term" value="F:DNA binding"/>
    <property type="evidence" value="ECO:0007669"/>
    <property type="project" value="InterPro"/>
</dbReference>
<organism evidence="2 3">
    <name type="scientific">Micrococcus lylae</name>
    <dbReference type="NCBI Taxonomy" id="1273"/>
    <lineage>
        <taxon>Bacteria</taxon>
        <taxon>Bacillati</taxon>
        <taxon>Actinomycetota</taxon>
        <taxon>Actinomycetes</taxon>
        <taxon>Micrococcales</taxon>
        <taxon>Micrococcaceae</taxon>
        <taxon>Micrococcus</taxon>
    </lineage>
</organism>
<dbReference type="Proteomes" id="UP000196230">
    <property type="component" value="Unassembled WGS sequence"/>
</dbReference>
<dbReference type="EMBL" id="FUKP01000065">
    <property type="protein sequence ID" value="SJN33706.1"/>
    <property type="molecule type" value="Genomic_DNA"/>
</dbReference>
<dbReference type="InterPro" id="IPR010982">
    <property type="entry name" value="Lambda_DNA-bd_dom_sf"/>
</dbReference>
<dbReference type="PROSITE" id="PS50943">
    <property type="entry name" value="HTH_CROC1"/>
    <property type="match status" value="1"/>
</dbReference>
<evidence type="ECO:0000313" key="2">
    <source>
        <dbReference type="EMBL" id="SJN33706.1"/>
    </source>
</evidence>
<dbReference type="Gene3D" id="1.10.260.40">
    <property type="entry name" value="lambda repressor-like DNA-binding domains"/>
    <property type="match status" value="1"/>
</dbReference>
<dbReference type="AlphaFoldDB" id="A0A1R4JNX1"/>
<accession>A0A1R4JNX1</accession>
<feature type="domain" description="HTH cro/C1-type" evidence="1">
    <location>
        <begin position="20"/>
        <end position="74"/>
    </location>
</feature>
<reference evidence="2 3" key="1">
    <citation type="submission" date="2017-02" db="EMBL/GenBank/DDBJ databases">
        <authorList>
            <person name="Peterson S.W."/>
        </authorList>
    </citation>
    <scope>NUCLEOTIDE SEQUENCE [LARGE SCALE GENOMIC DNA]</scope>
    <source>
        <strain evidence="2 3">2B3F</strain>
    </source>
</reference>
<dbReference type="CDD" id="cd00093">
    <property type="entry name" value="HTH_XRE"/>
    <property type="match status" value="1"/>
</dbReference>
<gene>
    <name evidence="2" type="ORF">FM125_09660</name>
</gene>
<dbReference type="SMART" id="SM00530">
    <property type="entry name" value="HTH_XRE"/>
    <property type="match status" value="1"/>
</dbReference>
<name>A0A1R4JNX1_9MICC</name>
<dbReference type="RefSeq" id="WP_087134451.1">
    <property type="nucleotide sequence ID" value="NZ_FUKP01000065.1"/>
</dbReference>
<evidence type="ECO:0000313" key="3">
    <source>
        <dbReference type="Proteomes" id="UP000196230"/>
    </source>
</evidence>
<sequence>MATTRAVSSAAALTKISDRVRAMRKELRLTQQQLADLAGVSDATVRQIERGTGKSTLKSVLAVMEVLGLELEVTG</sequence>
<protein>
    <recommendedName>
        <fullName evidence="1">HTH cro/C1-type domain-containing protein</fullName>
    </recommendedName>
</protein>
<evidence type="ECO:0000259" key="1">
    <source>
        <dbReference type="PROSITE" id="PS50943"/>
    </source>
</evidence>